<evidence type="ECO:0000313" key="3">
    <source>
        <dbReference type="Proteomes" id="UP000034841"/>
    </source>
</evidence>
<protein>
    <submittedName>
        <fullName evidence="2">Uncharacterized protein</fullName>
    </submittedName>
</protein>
<organism evidence="2 3">
    <name type="scientific">Ceratocystis fimbriata f. sp. platani</name>
    <dbReference type="NCBI Taxonomy" id="88771"/>
    <lineage>
        <taxon>Eukaryota</taxon>
        <taxon>Fungi</taxon>
        <taxon>Dikarya</taxon>
        <taxon>Ascomycota</taxon>
        <taxon>Pezizomycotina</taxon>
        <taxon>Sordariomycetes</taxon>
        <taxon>Hypocreomycetidae</taxon>
        <taxon>Microascales</taxon>
        <taxon>Ceratocystidaceae</taxon>
        <taxon>Ceratocystis</taxon>
    </lineage>
</organism>
<feature type="region of interest" description="Disordered" evidence="1">
    <location>
        <begin position="252"/>
        <end position="288"/>
    </location>
</feature>
<accession>A0A0F8DCI2</accession>
<gene>
    <name evidence="2" type="ORF">CFO_g3944</name>
</gene>
<dbReference type="AlphaFoldDB" id="A0A0F8DCI2"/>
<proteinExistence type="predicted"/>
<reference evidence="2 3" key="1">
    <citation type="submission" date="2015-04" db="EMBL/GenBank/DDBJ databases">
        <title>Genome sequence of Ceratocystis platani, a major pathogen of plane trees.</title>
        <authorList>
            <person name="Belbahri L."/>
        </authorList>
    </citation>
    <scope>NUCLEOTIDE SEQUENCE [LARGE SCALE GENOMIC DNA]</scope>
    <source>
        <strain evidence="2 3">CFO</strain>
    </source>
</reference>
<name>A0A0F8DCI2_CERFI</name>
<dbReference type="EMBL" id="LBBL01000216">
    <property type="protein sequence ID" value="KKF93694.1"/>
    <property type="molecule type" value="Genomic_DNA"/>
</dbReference>
<dbReference type="Proteomes" id="UP000034841">
    <property type="component" value="Unassembled WGS sequence"/>
</dbReference>
<comment type="caution">
    <text evidence="2">The sequence shown here is derived from an EMBL/GenBank/DDBJ whole genome shotgun (WGS) entry which is preliminary data.</text>
</comment>
<sequence>MVAVNAAVTAATNLGLLNGCLVDLSVMVDVSVGTCPSFGVKLPYGYVPVLNGDYLTLEKSTDKRAVACPTIVTVDPFNTSQTLSPEDTVNLQLFLGILDLVNVRADLQLDLTDILDLMVKLNINLLDLVNLDLDVTAGLGKLLNAVVELKLDLNVGDLLDLNLNLDVDLSPLLNLEGGRNAPVILGDILGLLEPSHDKAPGIISEILSTVTPVVSGLLDTVGGLLSGLLGKRQTADDVISMAMARRRGYAYSSEASPDYENGTGSGDQPTGSDEDSTSNGATTTTTNTAAATVAPTVKPITAPTVKPVTSPNGPTHPIDFKPNCGTCLAPSAPNVVEVEVTDLADCVNHCYLNASGGLIDVLVDAEVNVLNILNIDLCLAVSILGTSSAGTQTCRYITGTGTGSTVPSSAYQSVAECITYEKA</sequence>
<evidence type="ECO:0000256" key="1">
    <source>
        <dbReference type="SAM" id="MobiDB-lite"/>
    </source>
</evidence>
<keyword evidence="3" id="KW-1185">Reference proteome</keyword>
<evidence type="ECO:0000313" key="2">
    <source>
        <dbReference type="EMBL" id="KKF93694.1"/>
    </source>
</evidence>